<keyword evidence="2" id="KW-0808">Transferase</keyword>
<dbReference type="InterPro" id="IPR050214">
    <property type="entry name" value="Cys_Synth/Cystath_Beta-Synth"/>
</dbReference>
<dbReference type="EMBL" id="JAHLEM010000028">
    <property type="protein sequence ID" value="MBU3863218.1"/>
    <property type="molecule type" value="Genomic_DNA"/>
</dbReference>
<dbReference type="PANTHER" id="PTHR10314">
    <property type="entry name" value="CYSTATHIONINE BETA-SYNTHASE"/>
    <property type="match status" value="1"/>
</dbReference>
<name>A0ABS6C8L3_9ACTN</name>
<dbReference type="Pfam" id="PF00291">
    <property type="entry name" value="PALP"/>
    <property type="match status" value="1"/>
</dbReference>
<organism evidence="4 5">
    <name type="scientific">Streptomyces niphimycinicus</name>
    <dbReference type="NCBI Taxonomy" id="2842201"/>
    <lineage>
        <taxon>Bacteria</taxon>
        <taxon>Bacillati</taxon>
        <taxon>Actinomycetota</taxon>
        <taxon>Actinomycetes</taxon>
        <taxon>Kitasatosporales</taxon>
        <taxon>Streptomycetaceae</taxon>
        <taxon>Streptomyces</taxon>
    </lineage>
</organism>
<evidence type="ECO:0000259" key="3">
    <source>
        <dbReference type="Pfam" id="PF00291"/>
    </source>
</evidence>
<comment type="subunit">
    <text evidence="1">Homodimer.</text>
</comment>
<keyword evidence="5" id="KW-1185">Reference proteome</keyword>
<dbReference type="RefSeq" id="WP_216340130.1">
    <property type="nucleotide sequence ID" value="NZ_JAHLEM010000028.1"/>
</dbReference>
<evidence type="ECO:0000313" key="4">
    <source>
        <dbReference type="EMBL" id="MBU3863218.1"/>
    </source>
</evidence>
<comment type="caution">
    <text evidence="4">The sequence shown here is derived from an EMBL/GenBank/DDBJ whole genome shotgun (WGS) entry which is preliminary data.</text>
</comment>
<proteinExistence type="predicted"/>
<evidence type="ECO:0000256" key="2">
    <source>
        <dbReference type="ARBA" id="ARBA00022679"/>
    </source>
</evidence>
<dbReference type="NCBIfam" id="TIGR03945">
    <property type="entry name" value="PLP_SbnA_fam"/>
    <property type="match status" value="1"/>
</dbReference>
<dbReference type="CDD" id="cd01561">
    <property type="entry name" value="CBS_like"/>
    <property type="match status" value="1"/>
</dbReference>
<feature type="domain" description="Tryptophan synthase beta chain-like PALP" evidence="3">
    <location>
        <begin position="21"/>
        <end position="291"/>
    </location>
</feature>
<dbReference type="Proteomes" id="UP000720508">
    <property type="component" value="Unassembled WGS sequence"/>
</dbReference>
<dbReference type="InterPro" id="IPR001926">
    <property type="entry name" value="TrpB-like_PALP"/>
</dbReference>
<dbReference type="InterPro" id="IPR023927">
    <property type="entry name" value="SbnA"/>
</dbReference>
<sequence length="312" mass="34027">MIVSNPLGFNVGDLYIDLLEMTGRRIMLKCEGFNFAGSIKIKAAVEMVDEGEREGRFAPGDTLVESSSGNMGVALSIVAARRGYRFICVTDTRCNRSARQVMEALGAEVYVVTDPDPQNGFLGARLAHVRRLCADRPDYRWLNQYANAGNWMGHYRTTAQEIAKAFPEIDVLFIGAGTTGTLMGCARYFRETRPSVTIVAIDSVGSVTFGEPEERRMIPGLGTSVRPAILDTSCVDAVVHVSEADTIRTCHELVRHGFLLGGSTGTVVHGALDWLTANDASEKLTAVAISPDLGHHYLDTIYDEKWVSEAFG</sequence>
<accession>A0ABS6C8L3</accession>
<protein>
    <submittedName>
        <fullName evidence="4">2,3-diaminopropionate biosynthesis protein SbnA</fullName>
    </submittedName>
</protein>
<evidence type="ECO:0000313" key="5">
    <source>
        <dbReference type="Proteomes" id="UP000720508"/>
    </source>
</evidence>
<reference evidence="4 5" key="1">
    <citation type="submission" date="2021-06" db="EMBL/GenBank/DDBJ databases">
        <authorList>
            <person name="Pan X."/>
        </authorList>
    </citation>
    <scope>NUCLEOTIDE SEQUENCE [LARGE SCALE GENOMIC DNA]</scope>
    <source>
        <strain evidence="4 5">4503</strain>
    </source>
</reference>
<gene>
    <name evidence="4" type="primary">sbnA</name>
    <name evidence="4" type="ORF">KN815_03640</name>
</gene>
<evidence type="ECO:0000256" key="1">
    <source>
        <dbReference type="ARBA" id="ARBA00011738"/>
    </source>
</evidence>